<name>A0ACC2S899_9FUNG</name>
<comment type="caution">
    <text evidence="1">The sequence shown here is derived from an EMBL/GenBank/DDBJ whole genome shotgun (WGS) entry which is preliminary data.</text>
</comment>
<accession>A0ACC2S899</accession>
<sequence>MFTDEIPYMSEEGLLASLGTNKGSHEDGTLMAYLEYVGSAVKEFGGKLKPKEIESGWFYHSFEL</sequence>
<organism evidence="1 2">
    <name type="scientific">Entomophthora muscae</name>
    <dbReference type="NCBI Taxonomy" id="34485"/>
    <lineage>
        <taxon>Eukaryota</taxon>
        <taxon>Fungi</taxon>
        <taxon>Fungi incertae sedis</taxon>
        <taxon>Zoopagomycota</taxon>
        <taxon>Entomophthoromycotina</taxon>
        <taxon>Entomophthoromycetes</taxon>
        <taxon>Entomophthorales</taxon>
        <taxon>Entomophthoraceae</taxon>
        <taxon>Entomophthora</taxon>
    </lineage>
</organism>
<dbReference type="Proteomes" id="UP001165960">
    <property type="component" value="Unassembled WGS sequence"/>
</dbReference>
<proteinExistence type="predicted"/>
<evidence type="ECO:0000313" key="1">
    <source>
        <dbReference type="EMBL" id="KAJ9058593.1"/>
    </source>
</evidence>
<dbReference type="EMBL" id="QTSX02005716">
    <property type="protein sequence ID" value="KAJ9058593.1"/>
    <property type="molecule type" value="Genomic_DNA"/>
</dbReference>
<keyword evidence="2" id="KW-1185">Reference proteome</keyword>
<reference evidence="1" key="1">
    <citation type="submission" date="2022-04" db="EMBL/GenBank/DDBJ databases">
        <title>Genome of the entomopathogenic fungus Entomophthora muscae.</title>
        <authorList>
            <person name="Elya C."/>
            <person name="Lovett B.R."/>
            <person name="Lee E."/>
            <person name="Macias A.M."/>
            <person name="Hajek A.E."/>
            <person name="De Bivort B.L."/>
            <person name="Kasson M.T."/>
            <person name="De Fine Licht H.H."/>
            <person name="Stajich J.E."/>
        </authorList>
    </citation>
    <scope>NUCLEOTIDE SEQUENCE</scope>
    <source>
        <strain evidence="1">Berkeley</strain>
    </source>
</reference>
<gene>
    <name evidence="1" type="ORF">DSO57_1010823</name>
</gene>
<evidence type="ECO:0000313" key="2">
    <source>
        <dbReference type="Proteomes" id="UP001165960"/>
    </source>
</evidence>
<protein>
    <submittedName>
        <fullName evidence="1">Uncharacterized protein</fullName>
    </submittedName>
</protein>